<gene>
    <name evidence="1" type="ORF">EVAR_307_1</name>
</gene>
<name>A0A4C1SCT3_EUMVA</name>
<dbReference type="AlphaFoldDB" id="A0A4C1SCT3"/>
<organism evidence="1 2">
    <name type="scientific">Eumeta variegata</name>
    <name type="common">Bagworm moth</name>
    <name type="synonym">Eumeta japonica</name>
    <dbReference type="NCBI Taxonomy" id="151549"/>
    <lineage>
        <taxon>Eukaryota</taxon>
        <taxon>Metazoa</taxon>
        <taxon>Ecdysozoa</taxon>
        <taxon>Arthropoda</taxon>
        <taxon>Hexapoda</taxon>
        <taxon>Insecta</taxon>
        <taxon>Pterygota</taxon>
        <taxon>Neoptera</taxon>
        <taxon>Endopterygota</taxon>
        <taxon>Lepidoptera</taxon>
        <taxon>Glossata</taxon>
        <taxon>Ditrysia</taxon>
        <taxon>Tineoidea</taxon>
        <taxon>Psychidae</taxon>
        <taxon>Oiketicinae</taxon>
        <taxon>Eumeta</taxon>
    </lineage>
</organism>
<proteinExistence type="predicted"/>
<dbReference type="OrthoDB" id="7480422at2759"/>
<evidence type="ECO:0000313" key="2">
    <source>
        <dbReference type="Proteomes" id="UP000299102"/>
    </source>
</evidence>
<dbReference type="Proteomes" id="UP000299102">
    <property type="component" value="Unassembled WGS sequence"/>
</dbReference>
<sequence>MESIIKRQFLGYLEEQQHLRHGFGSGRSVDDLTMLVHRSAETIESKGWLIAVSLHVVKSTTALRLGPSFYTLQGIGWITSRVLSSQRWSISISNSVSRSHPKCPSSASSRIVADPAIPGQLEPLALCRDVAYLCMLYCVYDVKCFEELFNLFHTAEYCQRSARRQHQHHLDGWRSTTVLFVRNFLSRTVKLENELPSAMFSI</sequence>
<evidence type="ECO:0000313" key="1">
    <source>
        <dbReference type="EMBL" id="GBO98890.1"/>
    </source>
</evidence>
<accession>A0A4C1SCT3</accession>
<keyword evidence="2" id="KW-1185">Reference proteome</keyword>
<reference evidence="1 2" key="1">
    <citation type="journal article" date="2019" name="Commun. Biol.">
        <title>The bagworm genome reveals a unique fibroin gene that provides high tensile strength.</title>
        <authorList>
            <person name="Kono N."/>
            <person name="Nakamura H."/>
            <person name="Ohtoshi R."/>
            <person name="Tomita M."/>
            <person name="Numata K."/>
            <person name="Arakawa K."/>
        </authorList>
    </citation>
    <scope>NUCLEOTIDE SEQUENCE [LARGE SCALE GENOMIC DNA]</scope>
</reference>
<dbReference type="EMBL" id="BGZK01000002">
    <property type="protein sequence ID" value="GBO98890.1"/>
    <property type="molecule type" value="Genomic_DNA"/>
</dbReference>
<comment type="caution">
    <text evidence="1">The sequence shown here is derived from an EMBL/GenBank/DDBJ whole genome shotgun (WGS) entry which is preliminary data.</text>
</comment>
<protein>
    <submittedName>
        <fullName evidence="1">Uncharacterized protein</fullName>
    </submittedName>
</protein>